<feature type="compositionally biased region" description="Polar residues" evidence="1">
    <location>
        <begin position="165"/>
        <end position="180"/>
    </location>
</feature>
<evidence type="ECO:0000313" key="2">
    <source>
        <dbReference type="EMBL" id="PMC20618.1"/>
    </source>
</evidence>
<name>A0A1Z3U321_9STAP</name>
<comment type="caution">
    <text evidence="2">The sequence shown here is derived from an EMBL/GenBank/DDBJ whole genome shotgun (WGS) entry which is preliminary data.</text>
</comment>
<dbReference type="KEGG" id="spet:CEP67_10380"/>
<proteinExistence type="predicted"/>
<feature type="region of interest" description="Disordered" evidence="1">
    <location>
        <begin position="31"/>
        <end position="54"/>
    </location>
</feature>
<protein>
    <submittedName>
        <fullName evidence="2">Uncharacterized protein</fullName>
    </submittedName>
</protein>
<feature type="compositionally biased region" description="Basic and acidic residues" evidence="1">
    <location>
        <begin position="128"/>
        <end position="145"/>
    </location>
</feature>
<feature type="compositionally biased region" description="Basic and acidic residues" evidence="1">
    <location>
        <begin position="90"/>
        <end position="121"/>
    </location>
</feature>
<reference evidence="2 3" key="1">
    <citation type="submission" date="2017-09" db="EMBL/GenBank/DDBJ databases">
        <title>Bacterial strain isolated from the female urinary microbiota.</title>
        <authorList>
            <person name="Thomas-White K."/>
            <person name="Kumar N."/>
            <person name="Forster S."/>
            <person name="Putonti C."/>
            <person name="Lawley T."/>
            <person name="Wolfe A.J."/>
        </authorList>
    </citation>
    <scope>NUCLEOTIDE SEQUENCE [LARGE SCALE GENOMIC DNA]</scope>
    <source>
        <strain evidence="2 3">UMB0834</strain>
    </source>
</reference>
<organism evidence="2 3">
    <name type="scientific">Staphylococcus pettenkoferi</name>
    <dbReference type="NCBI Taxonomy" id="170573"/>
    <lineage>
        <taxon>Bacteria</taxon>
        <taxon>Bacillati</taxon>
        <taxon>Bacillota</taxon>
        <taxon>Bacilli</taxon>
        <taxon>Bacillales</taxon>
        <taxon>Staphylococcaceae</taxon>
        <taxon>Staphylococcus</taxon>
    </lineage>
</organism>
<dbReference type="Proteomes" id="UP000235748">
    <property type="component" value="Unassembled WGS sequence"/>
</dbReference>
<sequence length="199" mass="23168">MDKQKLIRTIVTVAPVFLVPLITERKRIKEHPDVKRAADATGRASKKVAHKSVDFKDAVVDKSGDAKDYVVEKKHQYDQKRRLKQIAKQNDPKYIEKQEKKQEKKDRKEAHKLDKKLEKKAEKRRKQEAKVQKQNEKQRQKDLKKADKHMKKAGFTPSELDDAATQKSKQLTHEQVQNEQAELAQKDRRAATNQDNGAR</sequence>
<dbReference type="STRING" id="170573.GCA_001076995_00457"/>
<dbReference type="EMBL" id="PNGG01000001">
    <property type="protein sequence ID" value="PMC20618.1"/>
    <property type="molecule type" value="Genomic_DNA"/>
</dbReference>
<dbReference type="GeneID" id="98296915"/>
<feature type="region of interest" description="Disordered" evidence="1">
    <location>
        <begin position="72"/>
        <end position="199"/>
    </location>
</feature>
<accession>A0A1Z3U321</accession>
<gene>
    <name evidence="2" type="ORF">CJ235_02780</name>
</gene>
<dbReference type="RefSeq" id="WP_002472512.1">
    <property type="nucleotide sequence ID" value="NZ_CP022096.2"/>
</dbReference>
<evidence type="ECO:0000313" key="3">
    <source>
        <dbReference type="Proteomes" id="UP000235748"/>
    </source>
</evidence>
<dbReference type="AlphaFoldDB" id="A0A1Z3U321"/>
<evidence type="ECO:0000256" key="1">
    <source>
        <dbReference type="SAM" id="MobiDB-lite"/>
    </source>
</evidence>